<dbReference type="PROSITE" id="PS50097">
    <property type="entry name" value="BTB"/>
    <property type="match status" value="1"/>
</dbReference>
<evidence type="ECO:0000256" key="1">
    <source>
        <dbReference type="SAM" id="MobiDB-lite"/>
    </source>
</evidence>
<gene>
    <name evidence="3" type="ORF">PV04_10261</name>
</gene>
<dbReference type="PANTHER" id="PTHR47843:SF2">
    <property type="entry name" value="BTB DOMAIN-CONTAINING PROTEIN"/>
    <property type="match status" value="1"/>
</dbReference>
<dbReference type="HOGENOM" id="CLU_068279_4_0_1"/>
<evidence type="ECO:0000313" key="3">
    <source>
        <dbReference type="EMBL" id="KIW63416.1"/>
    </source>
</evidence>
<keyword evidence="4" id="KW-1185">Reference proteome</keyword>
<dbReference type="Proteomes" id="UP000054266">
    <property type="component" value="Unassembled WGS sequence"/>
</dbReference>
<protein>
    <recommendedName>
        <fullName evidence="2">BTB domain-containing protein</fullName>
    </recommendedName>
</protein>
<organism evidence="3 4">
    <name type="scientific">Phialophora macrospora</name>
    <dbReference type="NCBI Taxonomy" id="1851006"/>
    <lineage>
        <taxon>Eukaryota</taxon>
        <taxon>Fungi</taxon>
        <taxon>Dikarya</taxon>
        <taxon>Ascomycota</taxon>
        <taxon>Pezizomycotina</taxon>
        <taxon>Eurotiomycetes</taxon>
        <taxon>Chaetothyriomycetidae</taxon>
        <taxon>Chaetothyriales</taxon>
        <taxon>Herpotrichiellaceae</taxon>
        <taxon>Phialophora</taxon>
    </lineage>
</organism>
<dbReference type="InterPro" id="IPR011333">
    <property type="entry name" value="SKP1/BTB/POZ_sf"/>
</dbReference>
<dbReference type="SUPFAM" id="SSF54695">
    <property type="entry name" value="POZ domain"/>
    <property type="match status" value="1"/>
</dbReference>
<dbReference type="PANTHER" id="PTHR47843">
    <property type="entry name" value="BTB DOMAIN-CONTAINING PROTEIN-RELATED"/>
    <property type="match status" value="1"/>
</dbReference>
<evidence type="ECO:0000313" key="4">
    <source>
        <dbReference type="Proteomes" id="UP000054266"/>
    </source>
</evidence>
<sequence>MGRHSDRLDPFVSQTPTKSHATADATPRNPPNTLDRIYSIYRHRGRGSEMPRENIGDISAKKFAELLSGPILDIFVGPDGRHWSLHQNLLIHHARFFDETYAVNGAPKRIKDNRLDLRDEDPGAFELLVKWLYQGKIDDVSWMPKDVKWEYAFTCQKLYLLCDTIGLQELKNQAIDQFRRGCHEAGLVPGPEEMKPIYEKTPPSSPFRKLVSKIAARQIMDPGSEKDATSYRECFAQSPDFAVDVINAIKEGSGGSLFDDPTEGNGCRYHEHDDGENCHKTVKFKDIS</sequence>
<name>A0A0D2CE90_9EURO</name>
<evidence type="ECO:0000259" key="2">
    <source>
        <dbReference type="PROSITE" id="PS50097"/>
    </source>
</evidence>
<accession>A0A0D2CE90</accession>
<reference evidence="3 4" key="1">
    <citation type="submission" date="2015-01" db="EMBL/GenBank/DDBJ databases">
        <title>The Genome Sequence of Capronia semiimmersa CBS27337.</title>
        <authorList>
            <consortium name="The Broad Institute Genomics Platform"/>
            <person name="Cuomo C."/>
            <person name="de Hoog S."/>
            <person name="Gorbushina A."/>
            <person name="Stielow B."/>
            <person name="Teixiera M."/>
            <person name="Abouelleil A."/>
            <person name="Chapman S.B."/>
            <person name="Priest M."/>
            <person name="Young S.K."/>
            <person name="Wortman J."/>
            <person name="Nusbaum C."/>
            <person name="Birren B."/>
        </authorList>
    </citation>
    <scope>NUCLEOTIDE SEQUENCE [LARGE SCALE GENOMIC DNA]</scope>
    <source>
        <strain evidence="3 4">CBS 27337</strain>
    </source>
</reference>
<dbReference type="AlphaFoldDB" id="A0A0D2CE90"/>
<feature type="region of interest" description="Disordered" evidence="1">
    <location>
        <begin position="1"/>
        <end position="34"/>
    </location>
</feature>
<dbReference type="Gene3D" id="3.30.710.10">
    <property type="entry name" value="Potassium Channel Kv1.1, Chain A"/>
    <property type="match status" value="1"/>
</dbReference>
<dbReference type="EMBL" id="KN846962">
    <property type="protein sequence ID" value="KIW63416.1"/>
    <property type="molecule type" value="Genomic_DNA"/>
</dbReference>
<dbReference type="InterPro" id="IPR000210">
    <property type="entry name" value="BTB/POZ_dom"/>
</dbReference>
<proteinExistence type="predicted"/>
<dbReference type="STRING" id="5601.A0A0D2CE90"/>
<feature type="domain" description="BTB" evidence="2">
    <location>
        <begin position="72"/>
        <end position="141"/>
    </location>
</feature>
<dbReference type="CDD" id="cd18186">
    <property type="entry name" value="BTB_POZ_ZBTB_KLHL-like"/>
    <property type="match status" value="1"/>
</dbReference>